<feature type="repeat" description="ARM" evidence="1">
    <location>
        <begin position="496"/>
        <end position="538"/>
    </location>
</feature>
<sequence length="663" mass="72471">MADEENVSGFNAEAGQDAVGLPRIVMVAEGDDTSASSPSSTSSSEDNWANLIKSTDIPPEYWHIQKLVKYMKTGNQTATMVALSCLKDFDLMQEVNQRAIQEIGGLELLVNLLETRDLACLLGALAILKEITPNIEIRRRATDLGAVPLLVGLISDPARDVQILAAETIAHLGRIRKSRKFCRKYGGIPKLIDLLDVKEEFLVTPREELSADDVLYLDIARAGAKALWSMSASHRNREAMRKFGLVPLIARVIKTIHLDVAVPAVGLLQMCANETSFQLAIQTEKMIADLIRHLADPDKDLKMYCSLAIFKSASYSITRDMILNAGGLELLVAAAQDPDNRPNKPLMAAVTGAVWKCAISEACVKRMNSLNAVVTLVALLDDENDGVLTNVTGALAECAKFPPNREKIKNANGIPLLIFHLNNTHKPLLENVPLVLMECAKERSCIDEIDQLDGVRLIWSLLKNDSKRVQTNAALAICPCVQNATDSGEMVRSFVGALDLIVELLDSDDRDVLSAICDAIATIARDRENLAVLSDHGVVERLCRLVSTTDEKLRASLGMAVAYCCDWAQNRKEFGDRGAVTPLVNFMTSRNLSVQRATALALYHLSFYSINCVTMHAAGVVQFLLETVGSKDAMLQEASAGCLCNIRKLALATENHKLKNINI</sequence>
<comment type="caution">
    <text evidence="2">The sequence shown here is derived from an EMBL/GenBank/DDBJ whole genome shotgun (WGS) entry which is preliminary data.</text>
</comment>
<dbReference type="AlphaFoldDB" id="A0A4C1VQM9"/>
<organism evidence="2 3">
    <name type="scientific">Eumeta variegata</name>
    <name type="common">Bagworm moth</name>
    <name type="synonym">Eumeta japonica</name>
    <dbReference type="NCBI Taxonomy" id="151549"/>
    <lineage>
        <taxon>Eukaryota</taxon>
        <taxon>Metazoa</taxon>
        <taxon>Ecdysozoa</taxon>
        <taxon>Arthropoda</taxon>
        <taxon>Hexapoda</taxon>
        <taxon>Insecta</taxon>
        <taxon>Pterygota</taxon>
        <taxon>Neoptera</taxon>
        <taxon>Endopterygota</taxon>
        <taxon>Lepidoptera</taxon>
        <taxon>Glossata</taxon>
        <taxon>Ditrysia</taxon>
        <taxon>Tineoidea</taxon>
        <taxon>Psychidae</taxon>
        <taxon>Oiketicinae</taxon>
        <taxon>Eumeta</taxon>
    </lineage>
</organism>
<evidence type="ECO:0000256" key="1">
    <source>
        <dbReference type="PROSITE-ProRule" id="PRU00259"/>
    </source>
</evidence>
<dbReference type="SUPFAM" id="SSF48371">
    <property type="entry name" value="ARM repeat"/>
    <property type="match status" value="2"/>
</dbReference>
<protein>
    <submittedName>
        <fullName evidence="2">Armadillo repeat-containing protein gudu</fullName>
    </submittedName>
</protein>
<feature type="repeat" description="ARM" evidence="1">
    <location>
        <begin position="371"/>
        <end position="413"/>
    </location>
</feature>
<dbReference type="PROSITE" id="PS50176">
    <property type="entry name" value="ARM_REPEAT"/>
    <property type="match status" value="2"/>
</dbReference>
<reference evidence="2 3" key="1">
    <citation type="journal article" date="2019" name="Commun. Biol.">
        <title>The bagworm genome reveals a unique fibroin gene that provides high tensile strength.</title>
        <authorList>
            <person name="Kono N."/>
            <person name="Nakamura H."/>
            <person name="Ohtoshi R."/>
            <person name="Tomita M."/>
            <person name="Numata K."/>
            <person name="Arakawa K."/>
        </authorList>
    </citation>
    <scope>NUCLEOTIDE SEQUENCE [LARGE SCALE GENOMIC DNA]</scope>
</reference>
<dbReference type="PANTHER" id="PTHR46241:SF1">
    <property type="entry name" value="OUTER DYNEIN ARM-DOCKING COMPLEX SUBUNIT 2"/>
    <property type="match status" value="1"/>
</dbReference>
<dbReference type="Gene3D" id="1.25.10.10">
    <property type="entry name" value="Leucine-rich Repeat Variant"/>
    <property type="match status" value="4"/>
</dbReference>
<proteinExistence type="predicted"/>
<dbReference type="EMBL" id="BGZK01000390">
    <property type="protein sequence ID" value="GBP40961.1"/>
    <property type="molecule type" value="Genomic_DNA"/>
</dbReference>
<dbReference type="Proteomes" id="UP000299102">
    <property type="component" value="Unassembled WGS sequence"/>
</dbReference>
<dbReference type="InterPro" id="IPR016024">
    <property type="entry name" value="ARM-type_fold"/>
</dbReference>
<dbReference type="SMART" id="SM00185">
    <property type="entry name" value="ARM"/>
    <property type="match status" value="9"/>
</dbReference>
<dbReference type="PANTHER" id="PTHR46241">
    <property type="entry name" value="ARMADILLO REPEAT-CONTAINING PROTEIN 4 ARMC4"/>
    <property type="match status" value="1"/>
</dbReference>
<dbReference type="InterPro" id="IPR011989">
    <property type="entry name" value="ARM-like"/>
</dbReference>
<evidence type="ECO:0000313" key="3">
    <source>
        <dbReference type="Proteomes" id="UP000299102"/>
    </source>
</evidence>
<evidence type="ECO:0000313" key="2">
    <source>
        <dbReference type="EMBL" id="GBP40961.1"/>
    </source>
</evidence>
<dbReference type="STRING" id="151549.A0A4C1VQM9"/>
<dbReference type="InterPro" id="IPR000225">
    <property type="entry name" value="Armadillo"/>
</dbReference>
<keyword evidence="3" id="KW-1185">Reference proteome</keyword>
<dbReference type="OrthoDB" id="1683831at2759"/>
<gene>
    <name evidence="2" type="primary">gudu</name>
    <name evidence="2" type="ORF">EVAR_26042_1</name>
</gene>
<name>A0A4C1VQM9_EUMVA</name>
<accession>A0A4C1VQM9</accession>